<dbReference type="KEGG" id="cof:FOZ74_05865"/>
<proteinExistence type="inferred from homology"/>
<keyword evidence="6" id="KW-0282">Flagellum</keyword>
<keyword evidence="3 4" id="KW-0574">Periplasm</keyword>
<dbReference type="PANTHER" id="PTHR36307:SF1">
    <property type="entry name" value="FLAGELLA BASAL BODY P-RING FORMATION PROTEIN FLGA"/>
    <property type="match status" value="1"/>
</dbReference>
<sequence length="239" mass="25345">MSLIRLLQALAAALAAVLIGPAQAQQASSAQDLVTLTQQWVDQALAQLPAESSTLRMEVTVGQLDARLRLTPCARVEPYLPPGARLWGRTRLGLRCLEGETRWNVFLPLTVQAYGPAWVLTGNVATGHALTEADAVQAEVDWAAEPAAVVASREAWLGQVAARQLVAGQTLRQHMVRAPHLFKAGNPVQVRVQGPGYAVTSSGQAMMAGSAGQNVRIRMTNGKMITGIVNADGTIEAAL</sequence>
<dbReference type="AlphaFoldDB" id="A0A5B8RWI5"/>
<name>A0A5B8RWI5_9BURK</name>
<dbReference type="Gene3D" id="2.30.30.760">
    <property type="match status" value="1"/>
</dbReference>
<dbReference type="InterPro" id="IPR017585">
    <property type="entry name" value="SAF_FlgA"/>
</dbReference>
<dbReference type="RefSeq" id="WP_146912190.1">
    <property type="nucleotide sequence ID" value="NZ_CP042344.1"/>
</dbReference>
<dbReference type="SMART" id="SM00858">
    <property type="entry name" value="SAF"/>
    <property type="match status" value="1"/>
</dbReference>
<dbReference type="OrthoDB" id="8561436at2"/>
<evidence type="ECO:0000256" key="2">
    <source>
        <dbReference type="ARBA" id="ARBA00022729"/>
    </source>
</evidence>
<keyword evidence="2 4" id="KW-0732">Signal</keyword>
<evidence type="ECO:0000313" key="7">
    <source>
        <dbReference type="Proteomes" id="UP000321199"/>
    </source>
</evidence>
<gene>
    <name evidence="6" type="primary">flgA</name>
    <name evidence="6" type="ORF">FOZ74_05865</name>
</gene>
<comment type="similarity">
    <text evidence="4">Belongs to the FlgA family.</text>
</comment>
<keyword evidence="7" id="KW-1185">Reference proteome</keyword>
<evidence type="ECO:0000256" key="1">
    <source>
        <dbReference type="ARBA" id="ARBA00004418"/>
    </source>
</evidence>
<dbReference type="Gene3D" id="3.90.1210.10">
    <property type="entry name" value="Antifreeze-like/N-acetylneuraminic acid synthase C-terminal domain"/>
    <property type="match status" value="1"/>
</dbReference>
<dbReference type="EMBL" id="CP042344">
    <property type="protein sequence ID" value="QEA12595.1"/>
    <property type="molecule type" value="Genomic_DNA"/>
</dbReference>
<reference evidence="6 7" key="1">
    <citation type="submission" date="2019-07" db="EMBL/GenBank/DDBJ databases">
        <title>Complete genome sequence of Comamonas sp. NLF 7-7 isolated from livestock.</title>
        <authorList>
            <person name="Kim D.H."/>
            <person name="Kim J.G."/>
        </authorList>
    </citation>
    <scope>NUCLEOTIDE SEQUENCE [LARGE SCALE GENOMIC DNA]</scope>
    <source>
        <strain evidence="6 7">NLF 7-7</strain>
    </source>
</reference>
<organism evidence="6 7">
    <name type="scientific">Comamonas flocculans</name>
    <dbReference type="NCBI Taxonomy" id="2597701"/>
    <lineage>
        <taxon>Bacteria</taxon>
        <taxon>Pseudomonadati</taxon>
        <taxon>Pseudomonadota</taxon>
        <taxon>Betaproteobacteria</taxon>
        <taxon>Burkholderiales</taxon>
        <taxon>Comamonadaceae</taxon>
        <taxon>Comamonas</taxon>
    </lineage>
</organism>
<feature type="chain" id="PRO_5023033930" description="Flagella basal body P-ring formation protein FlgA" evidence="4">
    <location>
        <begin position="25"/>
        <end position="239"/>
    </location>
</feature>
<dbReference type="Proteomes" id="UP000321199">
    <property type="component" value="Chromosome"/>
</dbReference>
<accession>A0A5B8RWI5</accession>
<protein>
    <recommendedName>
        <fullName evidence="4">Flagella basal body P-ring formation protein FlgA</fullName>
    </recommendedName>
</protein>
<dbReference type="InterPro" id="IPR039246">
    <property type="entry name" value="Flagellar_FlgA"/>
</dbReference>
<comment type="function">
    <text evidence="4">Involved in the assembly process of the P-ring formation. It may associate with FlgF on the rod constituting a structure essential for the P-ring assembly or may act as a modulator protein for the P-ring assembly.</text>
</comment>
<feature type="domain" description="SAF" evidence="5">
    <location>
        <begin position="115"/>
        <end position="177"/>
    </location>
</feature>
<dbReference type="InterPro" id="IPR041231">
    <property type="entry name" value="FlgA_N"/>
</dbReference>
<keyword evidence="6" id="KW-0969">Cilium</keyword>
<dbReference type="GO" id="GO:0042597">
    <property type="term" value="C:periplasmic space"/>
    <property type="evidence" value="ECO:0007669"/>
    <property type="project" value="UniProtKB-SubCell"/>
</dbReference>
<evidence type="ECO:0000256" key="3">
    <source>
        <dbReference type="ARBA" id="ARBA00022764"/>
    </source>
</evidence>
<dbReference type="Pfam" id="PF17656">
    <property type="entry name" value="ChapFlgA_N"/>
    <property type="match status" value="1"/>
</dbReference>
<dbReference type="NCBIfam" id="TIGR03170">
    <property type="entry name" value="flgA_cterm"/>
    <property type="match status" value="1"/>
</dbReference>
<dbReference type="GO" id="GO:0044780">
    <property type="term" value="P:bacterial-type flagellum assembly"/>
    <property type="evidence" value="ECO:0007669"/>
    <property type="project" value="InterPro"/>
</dbReference>
<keyword evidence="4" id="KW-1005">Bacterial flagellum biogenesis</keyword>
<evidence type="ECO:0000313" key="6">
    <source>
        <dbReference type="EMBL" id="QEA12595.1"/>
    </source>
</evidence>
<dbReference type="PANTHER" id="PTHR36307">
    <property type="entry name" value="FLAGELLA BASAL BODY P-RING FORMATION PROTEIN FLGA"/>
    <property type="match status" value="1"/>
</dbReference>
<comment type="subcellular location">
    <subcellularLocation>
        <location evidence="1 4">Periplasm</location>
    </subcellularLocation>
</comment>
<evidence type="ECO:0000256" key="4">
    <source>
        <dbReference type="RuleBase" id="RU362063"/>
    </source>
</evidence>
<dbReference type="InterPro" id="IPR013974">
    <property type="entry name" value="SAF"/>
</dbReference>
<dbReference type="Pfam" id="PF13144">
    <property type="entry name" value="ChapFlgA"/>
    <property type="match status" value="1"/>
</dbReference>
<dbReference type="CDD" id="cd11614">
    <property type="entry name" value="SAF_CpaB_FlgA_like"/>
    <property type="match status" value="1"/>
</dbReference>
<feature type="signal peptide" evidence="4">
    <location>
        <begin position="1"/>
        <end position="24"/>
    </location>
</feature>
<keyword evidence="6" id="KW-0966">Cell projection</keyword>
<evidence type="ECO:0000259" key="5">
    <source>
        <dbReference type="SMART" id="SM00858"/>
    </source>
</evidence>